<proteinExistence type="inferred from homology"/>
<comment type="similarity">
    <text evidence="1">Belongs to the LysR transcriptional regulatory family.</text>
</comment>
<dbReference type="PROSITE" id="PS50931">
    <property type="entry name" value="HTH_LYSR"/>
    <property type="match status" value="1"/>
</dbReference>
<evidence type="ECO:0000313" key="9">
    <source>
        <dbReference type="Proteomes" id="UP000195814"/>
    </source>
</evidence>
<evidence type="ECO:0000259" key="5">
    <source>
        <dbReference type="PROSITE" id="PS50931"/>
    </source>
</evidence>
<dbReference type="PANTHER" id="PTHR30419">
    <property type="entry name" value="HTH-TYPE TRANSCRIPTIONAL REGULATOR YBHD"/>
    <property type="match status" value="1"/>
</dbReference>
<dbReference type="Pfam" id="PF00126">
    <property type="entry name" value="HTH_1"/>
    <property type="match status" value="1"/>
</dbReference>
<keyword evidence="4" id="KW-0804">Transcription</keyword>
<keyword evidence="2" id="KW-0805">Transcription regulation</keyword>
<dbReference type="KEGG" id="tci:A7K98_12440"/>
<name>A0A1Y0LKB8_TATCI</name>
<dbReference type="InterPro" id="IPR036390">
    <property type="entry name" value="WH_DNA-bd_sf"/>
</dbReference>
<dbReference type="Pfam" id="PF03466">
    <property type="entry name" value="LysR_substrate"/>
    <property type="match status" value="1"/>
</dbReference>
<keyword evidence="3" id="KW-0238">DNA-binding</keyword>
<dbReference type="SUPFAM" id="SSF53850">
    <property type="entry name" value="Periplasmic binding protein-like II"/>
    <property type="match status" value="1"/>
</dbReference>
<dbReference type="EMBL" id="CP015581">
    <property type="protein sequence ID" value="ARU98543.1"/>
    <property type="molecule type" value="Genomic_DNA"/>
</dbReference>
<dbReference type="PRINTS" id="PR00039">
    <property type="entry name" value="HTHLYSR"/>
</dbReference>
<sequence>MNIELRQLRHFVALIEFRNFTAAALAMKISQPAFSRSIQSLEQTVGARLINRQNPLEPTKRGLLVLEHARQLINQSQDLLNDIAAFDEKEIGEIRFGLGPAPAAWLLPQVMGEFTQTYPRVRQLFRVDNWQALGEKLQSGEFSFIVADSRNFEFDTRFQVLPLIRHRWGFCCRAQHPLASQEEITVSQLFSFPVAATLRPPNLHRALVQLSGRQDIRTSIECENGYSLLEVVRHSDAIGTTNYSTDLARQGLKMLKIAGLDDNTDEFYTHYGIISLAGARLPRLTRTLMETFMQTDKQLYGAAPLDELTAETV</sequence>
<feature type="domain" description="HTH lysR-type" evidence="5">
    <location>
        <begin position="3"/>
        <end position="59"/>
    </location>
</feature>
<dbReference type="InterPro" id="IPR005119">
    <property type="entry name" value="LysR_subst-bd"/>
</dbReference>
<dbReference type="Proteomes" id="UP000195814">
    <property type="component" value="Chromosome"/>
</dbReference>
<dbReference type="GO" id="GO:0003677">
    <property type="term" value="F:DNA binding"/>
    <property type="evidence" value="ECO:0007669"/>
    <property type="project" value="UniProtKB-KW"/>
</dbReference>
<dbReference type="InterPro" id="IPR050950">
    <property type="entry name" value="HTH-type_LysR_regulators"/>
</dbReference>
<keyword evidence="8" id="KW-1185">Reference proteome</keyword>
<dbReference type="EMBL" id="CP015579">
    <property type="protein sequence ID" value="ARU94504.1"/>
    <property type="molecule type" value="Genomic_DNA"/>
</dbReference>
<accession>A0A1Y0LKB8</accession>
<evidence type="ECO:0000256" key="1">
    <source>
        <dbReference type="ARBA" id="ARBA00009437"/>
    </source>
</evidence>
<evidence type="ECO:0000313" key="6">
    <source>
        <dbReference type="EMBL" id="ARU94504.1"/>
    </source>
</evidence>
<dbReference type="InterPro" id="IPR036388">
    <property type="entry name" value="WH-like_DNA-bd_sf"/>
</dbReference>
<evidence type="ECO:0000256" key="4">
    <source>
        <dbReference type="ARBA" id="ARBA00023163"/>
    </source>
</evidence>
<dbReference type="SUPFAM" id="SSF46785">
    <property type="entry name" value="Winged helix' DNA-binding domain"/>
    <property type="match status" value="1"/>
</dbReference>
<reference evidence="8 9" key="1">
    <citation type="submission" date="2016-05" db="EMBL/GenBank/DDBJ databases">
        <title>Complete genome sequence of two 2,5-diketo-D-glunonic acid producing strain Tatumella citrea.</title>
        <authorList>
            <person name="Duan C."/>
            <person name="Yang J."/>
            <person name="Yang S."/>
        </authorList>
    </citation>
    <scope>NUCLEOTIDE SEQUENCE [LARGE SCALE GENOMIC DNA]</scope>
    <source>
        <strain evidence="7 8">ATCC 39140</strain>
        <strain evidence="6 9">DSM 13699</strain>
    </source>
</reference>
<dbReference type="RefSeq" id="WP_087488867.1">
    <property type="nucleotide sequence ID" value="NZ_CP015579.1"/>
</dbReference>
<dbReference type="Gene3D" id="1.10.10.10">
    <property type="entry name" value="Winged helix-like DNA-binding domain superfamily/Winged helix DNA-binding domain"/>
    <property type="match status" value="1"/>
</dbReference>
<dbReference type="AlphaFoldDB" id="A0A1Y0LKB8"/>
<evidence type="ECO:0000313" key="7">
    <source>
        <dbReference type="EMBL" id="ARU98543.1"/>
    </source>
</evidence>
<dbReference type="Gene3D" id="3.40.190.290">
    <property type="match status" value="1"/>
</dbReference>
<dbReference type="InterPro" id="IPR000847">
    <property type="entry name" value="LysR_HTH_N"/>
</dbReference>
<evidence type="ECO:0000256" key="3">
    <source>
        <dbReference type="ARBA" id="ARBA00023125"/>
    </source>
</evidence>
<gene>
    <name evidence="6" type="ORF">A7K98_12440</name>
    <name evidence="7" type="ORF">A7K99_12435</name>
</gene>
<dbReference type="GO" id="GO:0005829">
    <property type="term" value="C:cytosol"/>
    <property type="evidence" value="ECO:0007669"/>
    <property type="project" value="TreeGrafter"/>
</dbReference>
<evidence type="ECO:0000313" key="8">
    <source>
        <dbReference type="Proteomes" id="UP000195729"/>
    </source>
</evidence>
<dbReference type="Proteomes" id="UP000195729">
    <property type="component" value="Chromosome"/>
</dbReference>
<dbReference type="GO" id="GO:0003700">
    <property type="term" value="F:DNA-binding transcription factor activity"/>
    <property type="evidence" value="ECO:0007669"/>
    <property type="project" value="InterPro"/>
</dbReference>
<dbReference type="CDD" id="cd05466">
    <property type="entry name" value="PBP2_LTTR_substrate"/>
    <property type="match status" value="1"/>
</dbReference>
<protein>
    <submittedName>
        <fullName evidence="6">LysR family transcriptional regulator</fullName>
    </submittedName>
</protein>
<dbReference type="OrthoDB" id="8557381at2"/>
<evidence type="ECO:0000256" key="2">
    <source>
        <dbReference type="ARBA" id="ARBA00023015"/>
    </source>
</evidence>
<dbReference type="PANTHER" id="PTHR30419:SF30">
    <property type="entry name" value="LYSR FAMILY TRANSCRIPTIONAL REGULATOR"/>
    <property type="match status" value="1"/>
</dbReference>
<organism evidence="6 9">
    <name type="scientific">Tatumella citrea</name>
    <name type="common">Pantoea citrea</name>
    <dbReference type="NCBI Taxonomy" id="53336"/>
    <lineage>
        <taxon>Bacteria</taxon>
        <taxon>Pseudomonadati</taxon>
        <taxon>Pseudomonadota</taxon>
        <taxon>Gammaproteobacteria</taxon>
        <taxon>Enterobacterales</taxon>
        <taxon>Erwiniaceae</taxon>
        <taxon>Tatumella</taxon>
    </lineage>
</organism>